<feature type="binding site" evidence="5">
    <location>
        <begin position="101"/>
        <end position="108"/>
    </location>
    <ligand>
        <name>ATP</name>
        <dbReference type="ChEBI" id="CHEBI:30616"/>
    </ligand>
</feature>
<keyword evidence="3 5" id="KW-0067">ATP-binding</keyword>
<evidence type="ECO:0000256" key="2">
    <source>
        <dbReference type="ARBA" id="ARBA00022741"/>
    </source>
</evidence>
<dbReference type="EMBL" id="CP126648">
    <property type="protein sequence ID" value="WJZ80761.1"/>
    <property type="molecule type" value="Genomic_DNA"/>
</dbReference>
<evidence type="ECO:0000256" key="5">
    <source>
        <dbReference type="PROSITE-ProRule" id="PRU00283"/>
    </source>
</evidence>
<dbReference type="InterPro" id="IPR027640">
    <property type="entry name" value="Kinesin-like_fam"/>
</dbReference>
<keyword evidence="4 5" id="KW-0505">Motor protein</keyword>
<dbReference type="Proteomes" id="UP001227230">
    <property type="component" value="Chromosome 1"/>
</dbReference>
<dbReference type="Gene3D" id="3.40.850.10">
    <property type="entry name" value="Kinesin motor domain"/>
    <property type="match status" value="1"/>
</dbReference>
<accession>A0ABY9BDC8</accession>
<dbReference type="InterPro" id="IPR036961">
    <property type="entry name" value="Kinesin_motor_dom_sf"/>
</dbReference>
<dbReference type="PANTHER" id="PTHR24115:SF1008">
    <property type="entry name" value="KINESIN-LIKE PROTEIN SUBITO"/>
    <property type="match status" value="1"/>
</dbReference>
<keyword evidence="1" id="KW-0493">Microtubule</keyword>
<dbReference type="InterPro" id="IPR027417">
    <property type="entry name" value="P-loop_NTPase"/>
</dbReference>
<gene>
    <name evidence="7" type="ORF">VitviT2T_000652</name>
</gene>
<organism evidence="7 8">
    <name type="scientific">Vitis vinifera</name>
    <name type="common">Grape</name>
    <dbReference type="NCBI Taxonomy" id="29760"/>
    <lineage>
        <taxon>Eukaryota</taxon>
        <taxon>Viridiplantae</taxon>
        <taxon>Streptophyta</taxon>
        <taxon>Embryophyta</taxon>
        <taxon>Tracheophyta</taxon>
        <taxon>Spermatophyta</taxon>
        <taxon>Magnoliopsida</taxon>
        <taxon>eudicotyledons</taxon>
        <taxon>Gunneridae</taxon>
        <taxon>Pentapetalae</taxon>
        <taxon>rosids</taxon>
        <taxon>Vitales</taxon>
        <taxon>Vitaceae</taxon>
        <taxon>Viteae</taxon>
        <taxon>Vitis</taxon>
    </lineage>
</organism>
<evidence type="ECO:0000256" key="4">
    <source>
        <dbReference type="ARBA" id="ARBA00023175"/>
    </source>
</evidence>
<evidence type="ECO:0000313" key="7">
    <source>
        <dbReference type="EMBL" id="WJZ80761.1"/>
    </source>
</evidence>
<evidence type="ECO:0000259" key="6">
    <source>
        <dbReference type="PROSITE" id="PS50067"/>
    </source>
</evidence>
<dbReference type="SUPFAM" id="SSF52540">
    <property type="entry name" value="P-loop containing nucleoside triphosphate hydrolases"/>
    <property type="match status" value="1"/>
</dbReference>
<feature type="domain" description="Kinesin motor" evidence="6">
    <location>
        <begin position="37"/>
        <end position="156"/>
    </location>
</feature>
<keyword evidence="8" id="KW-1185">Reference proteome</keyword>
<evidence type="ECO:0000256" key="3">
    <source>
        <dbReference type="ARBA" id="ARBA00022840"/>
    </source>
</evidence>
<comment type="similarity">
    <text evidence="5">Belongs to the TRAFAC class myosin-kinesin ATPase superfamily. Kinesin family.</text>
</comment>
<reference evidence="7 8" key="1">
    <citation type="journal article" date="2023" name="Hortic Res">
        <title>The complete reference genome for grapevine (Vitis vinifera L.) genetics and breeding.</title>
        <authorList>
            <person name="Shi X."/>
            <person name="Cao S."/>
            <person name="Wang X."/>
            <person name="Huang S."/>
            <person name="Wang Y."/>
            <person name="Liu Z."/>
            <person name="Liu W."/>
            <person name="Leng X."/>
            <person name="Peng Y."/>
            <person name="Wang N."/>
            <person name="Wang Y."/>
            <person name="Ma Z."/>
            <person name="Xu X."/>
            <person name="Zhang F."/>
            <person name="Xue H."/>
            <person name="Zhong H."/>
            <person name="Wang Y."/>
            <person name="Zhang K."/>
            <person name="Velt A."/>
            <person name="Avia K."/>
            <person name="Holtgrawe D."/>
            <person name="Grimplet J."/>
            <person name="Matus J.T."/>
            <person name="Ware D."/>
            <person name="Wu X."/>
            <person name="Wang H."/>
            <person name="Liu C."/>
            <person name="Fang Y."/>
            <person name="Rustenholz C."/>
            <person name="Cheng Z."/>
            <person name="Xiao H."/>
            <person name="Zhou Y."/>
        </authorList>
    </citation>
    <scope>NUCLEOTIDE SEQUENCE [LARGE SCALE GENOMIC DNA]</scope>
    <source>
        <strain evidence="8">cv. Pinot noir / PN40024</strain>
        <tissue evidence="7">Leaf</tissue>
    </source>
</reference>
<proteinExistence type="inferred from homology"/>
<protein>
    <recommendedName>
        <fullName evidence="6">Kinesin motor domain-containing protein</fullName>
    </recommendedName>
</protein>
<name>A0ABY9BDC8_VITVI</name>
<evidence type="ECO:0000256" key="1">
    <source>
        <dbReference type="ARBA" id="ARBA00022701"/>
    </source>
</evidence>
<dbReference type="PANTHER" id="PTHR24115">
    <property type="entry name" value="KINESIN-RELATED"/>
    <property type="match status" value="1"/>
</dbReference>
<evidence type="ECO:0000313" key="8">
    <source>
        <dbReference type="Proteomes" id="UP001227230"/>
    </source>
</evidence>
<keyword evidence="2 5" id="KW-0547">Nucleotide-binding</keyword>
<sequence length="156" mass="16924">MEEDMGSAMQYLQGKGLCLMPISLAPAISITTCHSRNPMVAAAASPPSHLKNLKRIKSEVYEGFSHVFSVDSSQEEVYERMVKPLVEDFINGKSGMLATLGPSGSGKTHTVFGCPREPGMVPLALQQIFKRTEGSGSEATGSFYISIFEIYSERGK</sequence>
<dbReference type="InterPro" id="IPR001752">
    <property type="entry name" value="Kinesin_motor_dom"/>
</dbReference>
<dbReference type="Pfam" id="PF00225">
    <property type="entry name" value="Kinesin"/>
    <property type="match status" value="1"/>
</dbReference>
<dbReference type="PROSITE" id="PS50067">
    <property type="entry name" value="KINESIN_MOTOR_2"/>
    <property type="match status" value="1"/>
</dbReference>